<gene>
    <name evidence="2" type="ORF">ACFQPS_15850</name>
</gene>
<feature type="region of interest" description="Disordered" evidence="1">
    <location>
        <begin position="1"/>
        <end position="69"/>
    </location>
</feature>
<name>A0ABW2L0F2_9PROT</name>
<feature type="compositionally biased region" description="Basic and acidic residues" evidence="1">
    <location>
        <begin position="1"/>
        <end position="12"/>
    </location>
</feature>
<dbReference type="EMBL" id="JBHTCM010000018">
    <property type="protein sequence ID" value="MFC7334641.1"/>
    <property type="molecule type" value="Genomic_DNA"/>
</dbReference>
<keyword evidence="3" id="KW-1185">Reference proteome</keyword>
<dbReference type="Proteomes" id="UP001596456">
    <property type="component" value="Unassembled WGS sequence"/>
</dbReference>
<evidence type="ECO:0000313" key="2">
    <source>
        <dbReference type="EMBL" id="MFC7334641.1"/>
    </source>
</evidence>
<sequence>MTQNRRPDRDPAPRPVGQDGRPGPGEETQAPERTPGDGSLQGATPAGLTVEELRRRAEDTDRPAEPGTG</sequence>
<organism evidence="2 3">
    <name type="scientific">Rhodocista pekingensis</name>
    <dbReference type="NCBI Taxonomy" id="201185"/>
    <lineage>
        <taxon>Bacteria</taxon>
        <taxon>Pseudomonadati</taxon>
        <taxon>Pseudomonadota</taxon>
        <taxon>Alphaproteobacteria</taxon>
        <taxon>Rhodospirillales</taxon>
        <taxon>Azospirillaceae</taxon>
        <taxon>Rhodocista</taxon>
    </lineage>
</organism>
<accession>A0ABW2L0F2</accession>
<protein>
    <submittedName>
        <fullName evidence="2">Uncharacterized protein</fullName>
    </submittedName>
</protein>
<feature type="compositionally biased region" description="Basic and acidic residues" evidence="1">
    <location>
        <begin position="51"/>
        <end position="69"/>
    </location>
</feature>
<comment type="caution">
    <text evidence="2">The sequence shown here is derived from an EMBL/GenBank/DDBJ whole genome shotgun (WGS) entry which is preliminary data.</text>
</comment>
<evidence type="ECO:0000256" key="1">
    <source>
        <dbReference type="SAM" id="MobiDB-lite"/>
    </source>
</evidence>
<evidence type="ECO:0000313" key="3">
    <source>
        <dbReference type="Proteomes" id="UP001596456"/>
    </source>
</evidence>
<proteinExistence type="predicted"/>
<dbReference type="RefSeq" id="WP_377360190.1">
    <property type="nucleotide sequence ID" value="NZ_JBHTCM010000018.1"/>
</dbReference>
<reference evidence="3" key="1">
    <citation type="journal article" date="2019" name="Int. J. Syst. Evol. Microbiol.">
        <title>The Global Catalogue of Microorganisms (GCM) 10K type strain sequencing project: providing services to taxonomists for standard genome sequencing and annotation.</title>
        <authorList>
            <consortium name="The Broad Institute Genomics Platform"/>
            <consortium name="The Broad Institute Genome Sequencing Center for Infectious Disease"/>
            <person name="Wu L."/>
            <person name="Ma J."/>
        </authorList>
    </citation>
    <scope>NUCLEOTIDE SEQUENCE [LARGE SCALE GENOMIC DNA]</scope>
    <source>
        <strain evidence="3">CGMCC 1.16275</strain>
    </source>
</reference>